<protein>
    <submittedName>
        <fullName evidence="2">Uncharacterized protein</fullName>
    </submittedName>
</protein>
<accession>A0A4Z1L1V2</accession>
<name>A0A4Z1L1V2_9HELO</name>
<dbReference type="Proteomes" id="UP000297280">
    <property type="component" value="Unassembled WGS sequence"/>
</dbReference>
<gene>
    <name evidence="2" type="ORF">BPOR_0051g00100</name>
</gene>
<feature type="compositionally biased region" description="Basic and acidic residues" evidence="1">
    <location>
        <begin position="1"/>
        <end position="20"/>
    </location>
</feature>
<dbReference type="EMBL" id="PQXO01000051">
    <property type="protein sequence ID" value="TGO90775.1"/>
    <property type="molecule type" value="Genomic_DNA"/>
</dbReference>
<feature type="region of interest" description="Disordered" evidence="1">
    <location>
        <begin position="1"/>
        <end position="22"/>
    </location>
</feature>
<sequence>MHSEIYEEYYRGRTEKERGSRSRSLFTLFFYSEDYPSFAFTVNPPTIYPAMAAHSSSHRIYGHRVPSRANCSGYSPESQSPRVPES</sequence>
<dbReference type="AlphaFoldDB" id="A0A4Z1L1V2"/>
<comment type="caution">
    <text evidence="2">The sequence shown here is derived from an EMBL/GenBank/DDBJ whole genome shotgun (WGS) entry which is preliminary data.</text>
</comment>
<proteinExistence type="predicted"/>
<evidence type="ECO:0000256" key="1">
    <source>
        <dbReference type="SAM" id="MobiDB-lite"/>
    </source>
</evidence>
<keyword evidence="3" id="KW-1185">Reference proteome</keyword>
<evidence type="ECO:0000313" key="2">
    <source>
        <dbReference type="EMBL" id="TGO90775.1"/>
    </source>
</evidence>
<evidence type="ECO:0000313" key="3">
    <source>
        <dbReference type="Proteomes" id="UP000297280"/>
    </source>
</evidence>
<organism evidence="2 3">
    <name type="scientific">Botrytis porri</name>
    <dbReference type="NCBI Taxonomy" id="87229"/>
    <lineage>
        <taxon>Eukaryota</taxon>
        <taxon>Fungi</taxon>
        <taxon>Dikarya</taxon>
        <taxon>Ascomycota</taxon>
        <taxon>Pezizomycotina</taxon>
        <taxon>Leotiomycetes</taxon>
        <taxon>Helotiales</taxon>
        <taxon>Sclerotiniaceae</taxon>
        <taxon>Botrytis</taxon>
    </lineage>
</organism>
<reference evidence="2 3" key="1">
    <citation type="submission" date="2017-12" db="EMBL/GenBank/DDBJ databases">
        <title>Comparative genomics of Botrytis spp.</title>
        <authorList>
            <person name="Valero-Jimenez C.A."/>
            <person name="Tapia P."/>
            <person name="Veloso J."/>
            <person name="Silva-Moreno E."/>
            <person name="Staats M."/>
            <person name="Valdes J.H."/>
            <person name="Van Kan J.A.L."/>
        </authorList>
    </citation>
    <scope>NUCLEOTIDE SEQUENCE [LARGE SCALE GENOMIC DNA]</scope>
    <source>
        <strain evidence="2 3">MUCL3349</strain>
    </source>
</reference>